<keyword evidence="3" id="KW-1185">Reference proteome</keyword>
<accession>A0A3D9ZE53</accession>
<feature type="signal peptide" evidence="1">
    <location>
        <begin position="1"/>
        <end position="19"/>
    </location>
</feature>
<dbReference type="PROSITE" id="PS51257">
    <property type="entry name" value="PROKAR_LIPOPROTEIN"/>
    <property type="match status" value="1"/>
</dbReference>
<proteinExistence type="predicted"/>
<feature type="chain" id="PRO_5039278804" description="Lipoprotein LprG" evidence="1">
    <location>
        <begin position="20"/>
        <end position="260"/>
    </location>
</feature>
<dbReference type="Gene3D" id="2.50.20.20">
    <property type="match status" value="1"/>
</dbReference>
<gene>
    <name evidence="2" type="ORF">DFJ67_0738</name>
</gene>
<dbReference type="AlphaFoldDB" id="A0A3D9ZE53"/>
<evidence type="ECO:0008006" key="4">
    <source>
        <dbReference type="Google" id="ProtNLM"/>
    </source>
</evidence>
<organism evidence="2 3">
    <name type="scientific">Asanoa ferruginea</name>
    <dbReference type="NCBI Taxonomy" id="53367"/>
    <lineage>
        <taxon>Bacteria</taxon>
        <taxon>Bacillati</taxon>
        <taxon>Actinomycetota</taxon>
        <taxon>Actinomycetes</taxon>
        <taxon>Micromonosporales</taxon>
        <taxon>Micromonosporaceae</taxon>
        <taxon>Asanoa</taxon>
    </lineage>
</organism>
<evidence type="ECO:0000313" key="2">
    <source>
        <dbReference type="EMBL" id="REF94794.1"/>
    </source>
</evidence>
<reference evidence="2 3" key="1">
    <citation type="submission" date="2018-08" db="EMBL/GenBank/DDBJ databases">
        <title>Sequencing the genomes of 1000 actinobacteria strains.</title>
        <authorList>
            <person name="Klenk H.-P."/>
        </authorList>
    </citation>
    <scope>NUCLEOTIDE SEQUENCE [LARGE SCALE GENOMIC DNA]</scope>
    <source>
        <strain evidence="2 3">DSM 44099</strain>
    </source>
</reference>
<comment type="caution">
    <text evidence="2">The sequence shown here is derived from an EMBL/GenBank/DDBJ whole genome shotgun (WGS) entry which is preliminary data.</text>
</comment>
<dbReference type="EMBL" id="QUMQ01000001">
    <property type="protein sequence ID" value="REF94794.1"/>
    <property type="molecule type" value="Genomic_DNA"/>
</dbReference>
<keyword evidence="1" id="KW-0732">Signal</keyword>
<dbReference type="RefSeq" id="WP_116066554.1">
    <property type="nucleotide sequence ID" value="NZ_BONB01000001.1"/>
</dbReference>
<evidence type="ECO:0000313" key="3">
    <source>
        <dbReference type="Proteomes" id="UP000256913"/>
    </source>
</evidence>
<dbReference type="OrthoDB" id="3389388at2"/>
<dbReference type="Proteomes" id="UP000256913">
    <property type="component" value="Unassembled WGS sequence"/>
</dbReference>
<name>A0A3D9ZE53_9ACTN</name>
<sequence>MRRRIITALVAGTATALLAGCGALGSEAASAPVTTAPPSAQEKLAAAVPDGSAGRYAFSFKDGASSTSGVVDPKSQRISMTTAYKEPEVGFTLTMSFLLVEKDEWVKISFDKKIPGLPQLPKKWLKVDKSKVDEDPFTNLEDPDPVAAAALFDAIVKVTEDKPGTFAGTLDLTKAAEAQIVDDEGIKALGAKAKAVPFTATLDDAGRLATIDIKVPGYAKVKPFTHHATYSKYGSAPEVKAPAASASQEAPAAAYELLNS</sequence>
<protein>
    <recommendedName>
        <fullName evidence="4">Lipoprotein LprG</fullName>
    </recommendedName>
</protein>
<evidence type="ECO:0000256" key="1">
    <source>
        <dbReference type="SAM" id="SignalP"/>
    </source>
</evidence>